<comment type="caution">
    <text evidence="2">The sequence shown here is derived from an EMBL/GenBank/DDBJ whole genome shotgun (WGS) entry which is preliminary data.</text>
</comment>
<accession>A0A4Z0KKT0</accession>
<name>A0A4Z0KKT0_BREAU</name>
<evidence type="ECO:0000313" key="3">
    <source>
        <dbReference type="Proteomes" id="UP000297736"/>
    </source>
</evidence>
<dbReference type="InterPro" id="IPR000073">
    <property type="entry name" value="AB_hydrolase_1"/>
</dbReference>
<protein>
    <submittedName>
        <fullName evidence="2">Alpha/beta hydrolase</fullName>
    </submittedName>
</protein>
<dbReference type="RefSeq" id="WP_135447853.1">
    <property type="nucleotide sequence ID" value="NZ_JABUXX010000003.1"/>
</dbReference>
<dbReference type="AlphaFoldDB" id="A0A4Z0KKT0"/>
<dbReference type="Proteomes" id="UP000297736">
    <property type="component" value="Unassembled WGS sequence"/>
</dbReference>
<dbReference type="SUPFAM" id="SSF53474">
    <property type="entry name" value="alpha/beta-Hydrolases"/>
    <property type="match status" value="1"/>
</dbReference>
<dbReference type="EMBL" id="RHFF01000012">
    <property type="protein sequence ID" value="TGD38009.1"/>
    <property type="molecule type" value="Genomic_DNA"/>
</dbReference>
<keyword evidence="2" id="KW-0378">Hydrolase</keyword>
<feature type="domain" description="AB hydrolase-1" evidence="1">
    <location>
        <begin position="5"/>
        <end position="54"/>
    </location>
</feature>
<dbReference type="InterPro" id="IPR029058">
    <property type="entry name" value="AB_hydrolase_fold"/>
</dbReference>
<sequence>MIVRRGRGHSDAQGADYSLHTEIGDLRAWIDHLEQPVHLVGWSHGGTISLENAAQDARWISGYLRPCASSVR</sequence>
<evidence type="ECO:0000313" key="2">
    <source>
        <dbReference type="EMBL" id="TGD38009.1"/>
    </source>
</evidence>
<proteinExistence type="predicted"/>
<evidence type="ECO:0000259" key="1">
    <source>
        <dbReference type="Pfam" id="PF12697"/>
    </source>
</evidence>
<dbReference type="GO" id="GO:0016787">
    <property type="term" value="F:hydrolase activity"/>
    <property type="evidence" value="ECO:0007669"/>
    <property type="project" value="UniProtKB-KW"/>
</dbReference>
<reference evidence="2 3" key="1">
    <citation type="submission" date="2018-10" db="EMBL/GenBank/DDBJ databases">
        <title>Brevibacterium genomes from Austrain hard cheese rinds.</title>
        <authorList>
            <person name="Anast J.M."/>
            <person name="Dzieciol M."/>
            <person name="Schultz D.L."/>
            <person name="Mann E."/>
            <person name="Wagner M."/>
            <person name="Schmitz-Esser S."/>
        </authorList>
    </citation>
    <scope>NUCLEOTIDE SEQUENCE [LARGE SCALE GENOMIC DNA]</scope>
    <source>
        <strain evidence="2 3">L261</strain>
    </source>
</reference>
<organism evidence="2 3">
    <name type="scientific">Brevibacterium aurantiacum</name>
    <dbReference type="NCBI Taxonomy" id="273384"/>
    <lineage>
        <taxon>Bacteria</taxon>
        <taxon>Bacillati</taxon>
        <taxon>Actinomycetota</taxon>
        <taxon>Actinomycetes</taxon>
        <taxon>Micrococcales</taxon>
        <taxon>Brevibacteriaceae</taxon>
        <taxon>Brevibacterium</taxon>
    </lineage>
</organism>
<dbReference type="Pfam" id="PF12697">
    <property type="entry name" value="Abhydrolase_6"/>
    <property type="match status" value="1"/>
</dbReference>
<dbReference type="Gene3D" id="3.40.50.1820">
    <property type="entry name" value="alpha/beta hydrolase"/>
    <property type="match status" value="1"/>
</dbReference>
<gene>
    <name evidence="2" type="ORF">EB834_12575</name>
</gene>